<accession>A0A9W9QY91</accession>
<dbReference type="EMBL" id="JAPZBQ010000002">
    <property type="protein sequence ID" value="KAJ5344802.1"/>
    <property type="molecule type" value="Genomic_DNA"/>
</dbReference>
<reference evidence="1" key="1">
    <citation type="submission" date="2022-12" db="EMBL/GenBank/DDBJ databases">
        <authorList>
            <person name="Petersen C."/>
        </authorList>
    </citation>
    <scope>NUCLEOTIDE SEQUENCE</scope>
    <source>
        <strain evidence="1">IBT 35673</strain>
    </source>
</reference>
<comment type="caution">
    <text evidence="1">The sequence shown here is derived from an EMBL/GenBank/DDBJ whole genome shotgun (WGS) entry which is preliminary data.</text>
</comment>
<name>A0A9W9QY91_PENBR</name>
<proteinExistence type="predicted"/>
<dbReference type="Proteomes" id="UP001147695">
    <property type="component" value="Unassembled WGS sequence"/>
</dbReference>
<gene>
    <name evidence="1" type="ORF">N7452_002806</name>
</gene>
<sequence length="198" mass="21214">MTFHLSSLFSSSGSKSNPQACASFSLRSAPWDGGKKILIHPSGYPIEAPPMYTIAIPSANSSSVVLSHGWGGGQWDIVGDARLPTFSSKVRLTAHGQGMEMRFSEMSGSTTVQTPSMGKLKWKLDSMALKTLELRDESGTKLAKYYSGKTSGEKVLKILVPHDIRFLELVLLSGFATKTLNKTALETSGEVFGAIVGA</sequence>
<evidence type="ECO:0000313" key="1">
    <source>
        <dbReference type="EMBL" id="KAJ5344802.1"/>
    </source>
</evidence>
<protein>
    <submittedName>
        <fullName evidence="1">Uncharacterized protein</fullName>
    </submittedName>
</protein>
<evidence type="ECO:0000313" key="2">
    <source>
        <dbReference type="Proteomes" id="UP001147695"/>
    </source>
</evidence>
<organism evidence="1 2">
    <name type="scientific">Penicillium brevicompactum</name>
    <dbReference type="NCBI Taxonomy" id="5074"/>
    <lineage>
        <taxon>Eukaryota</taxon>
        <taxon>Fungi</taxon>
        <taxon>Dikarya</taxon>
        <taxon>Ascomycota</taxon>
        <taxon>Pezizomycotina</taxon>
        <taxon>Eurotiomycetes</taxon>
        <taxon>Eurotiomycetidae</taxon>
        <taxon>Eurotiales</taxon>
        <taxon>Aspergillaceae</taxon>
        <taxon>Penicillium</taxon>
    </lineage>
</organism>
<reference evidence="1" key="2">
    <citation type="journal article" date="2023" name="IMA Fungus">
        <title>Comparative genomic study of the Penicillium genus elucidates a diverse pangenome and 15 lateral gene transfer events.</title>
        <authorList>
            <person name="Petersen C."/>
            <person name="Sorensen T."/>
            <person name="Nielsen M.R."/>
            <person name="Sondergaard T.E."/>
            <person name="Sorensen J.L."/>
            <person name="Fitzpatrick D.A."/>
            <person name="Frisvad J.C."/>
            <person name="Nielsen K.L."/>
        </authorList>
    </citation>
    <scope>NUCLEOTIDE SEQUENCE</scope>
    <source>
        <strain evidence="1">IBT 35673</strain>
    </source>
</reference>
<dbReference type="AlphaFoldDB" id="A0A9W9QY91"/>